<evidence type="ECO:0000256" key="11">
    <source>
        <dbReference type="ARBA" id="ARBA00038856"/>
    </source>
</evidence>
<dbReference type="Gene3D" id="3.50.50.60">
    <property type="entry name" value="FAD/NAD(P)-binding domain"/>
    <property type="match status" value="1"/>
</dbReference>
<proteinExistence type="inferred from homology"/>
<dbReference type="EC" id="5.3.3.1" evidence="11"/>
<dbReference type="InterPro" id="IPR007867">
    <property type="entry name" value="GMC_OxRtase_C"/>
</dbReference>
<evidence type="ECO:0000259" key="17">
    <source>
        <dbReference type="Pfam" id="PF05199"/>
    </source>
</evidence>
<comment type="pathway">
    <text evidence="12">Steroid metabolism; cholesterol degradation.</text>
</comment>
<keyword evidence="9" id="KW-0753">Steroid metabolism</keyword>
<keyword evidence="7" id="KW-0443">Lipid metabolism</keyword>
<dbReference type="SUPFAM" id="SSF51905">
    <property type="entry name" value="FAD/NAD(P)-binding domain"/>
    <property type="match status" value="1"/>
</dbReference>
<dbReference type="RefSeq" id="WP_378034931.1">
    <property type="nucleotide sequence ID" value="NZ_JBHSIV010000004.1"/>
</dbReference>
<evidence type="ECO:0000256" key="2">
    <source>
        <dbReference type="ARBA" id="ARBA00010790"/>
    </source>
</evidence>
<dbReference type="PANTHER" id="PTHR47470:SF1">
    <property type="entry name" value="FAD-DEPENDENT OXIDOREDUCTASE 2 FAD BINDING DOMAIN-CONTAINING PROTEIN"/>
    <property type="match status" value="1"/>
</dbReference>
<evidence type="ECO:0000256" key="10">
    <source>
        <dbReference type="ARBA" id="ARBA00023235"/>
    </source>
</evidence>
<feature type="domain" description="Glucose-methanol-choline oxidoreductase N-terminal" evidence="16">
    <location>
        <begin position="198"/>
        <end position="289"/>
    </location>
</feature>
<dbReference type="EMBL" id="JBHSIV010000004">
    <property type="protein sequence ID" value="MFC5061577.1"/>
    <property type="molecule type" value="Genomic_DNA"/>
</dbReference>
<evidence type="ECO:0000256" key="3">
    <source>
        <dbReference type="ARBA" id="ARBA00022548"/>
    </source>
</evidence>
<evidence type="ECO:0000256" key="5">
    <source>
        <dbReference type="ARBA" id="ARBA00022827"/>
    </source>
</evidence>
<evidence type="ECO:0000256" key="6">
    <source>
        <dbReference type="ARBA" id="ARBA00023002"/>
    </source>
</evidence>
<organism evidence="18 19">
    <name type="scientific">Actinomycetospora atypica</name>
    <dbReference type="NCBI Taxonomy" id="1290095"/>
    <lineage>
        <taxon>Bacteria</taxon>
        <taxon>Bacillati</taxon>
        <taxon>Actinomycetota</taxon>
        <taxon>Actinomycetes</taxon>
        <taxon>Pseudonocardiales</taxon>
        <taxon>Pseudonocardiaceae</taxon>
        <taxon>Actinomycetospora</taxon>
    </lineage>
</organism>
<sequence length="539" mass="58024">MRCWTGTTSNCHWGWGRSVDEVERRQVVVVGSGFGGAVAACRLAQAGCDVLVLERGREYQGNFPRDARDDWLWKGQHGPFDVRLLRGVNVVTAAGVGGGSLLYSNVHLRLPADGFGDRWPSGWSREELDPYYDVVSAMLHLRRACEDEAQEHWPLPPKAGLLRGAADLLGACKDVFHPPLAVDFGDPRYRWINEFGAEQSGCRHCGKCSVGCNFGAKNSLDKNYLPLAVRHGAVVRARCEVTALSREPGSGYRIVYRDHKLNTDTVVLATTLVLAAGALGTTGLLLKHGEQLGDLSPMLGEHYSANGDYVTASLGVEKEWEPTRGPAITTSVLSDDGGTWFLVQDGGFPAFSVLDPETGVRPDRHDRALPVDDLTIQPGHVAILLAMGRDSATGRVRARRWCGDPLTVDWPTRENAAFYDAERDYLSDIGFALGEAGDVDPGRLTRVPVSVHSLGGAVMADSPDMGVVDRHGEVFGAPGLYVLDGAAIPAATGVNPSHTIAAVAERNAERLARLLIDDPGWTTPGLGTVPVYPDPLPVS</sequence>
<dbReference type="Pfam" id="PF13450">
    <property type="entry name" value="NAD_binding_8"/>
    <property type="match status" value="1"/>
</dbReference>
<evidence type="ECO:0000256" key="7">
    <source>
        <dbReference type="ARBA" id="ARBA00023098"/>
    </source>
</evidence>
<dbReference type="Pfam" id="PF00732">
    <property type="entry name" value="GMC_oxred_N"/>
    <property type="match status" value="1"/>
</dbReference>
<evidence type="ECO:0000313" key="18">
    <source>
        <dbReference type="EMBL" id="MFC5061577.1"/>
    </source>
</evidence>
<keyword evidence="4" id="KW-0285">Flavoprotein</keyword>
<comment type="cofactor">
    <cofactor evidence="1">
        <name>FAD</name>
        <dbReference type="ChEBI" id="CHEBI:57692"/>
    </cofactor>
</comment>
<evidence type="ECO:0000256" key="1">
    <source>
        <dbReference type="ARBA" id="ARBA00001974"/>
    </source>
</evidence>
<evidence type="ECO:0000256" key="12">
    <source>
        <dbReference type="ARBA" id="ARBA00049645"/>
    </source>
</evidence>
<keyword evidence="10" id="KW-0413">Isomerase</keyword>
<keyword evidence="5" id="KW-0274">FAD</keyword>
<dbReference type="Pfam" id="PF05199">
    <property type="entry name" value="GMC_oxred_C"/>
    <property type="match status" value="1"/>
</dbReference>
<evidence type="ECO:0000313" key="19">
    <source>
        <dbReference type="Proteomes" id="UP001595947"/>
    </source>
</evidence>
<dbReference type="InterPro" id="IPR052542">
    <property type="entry name" value="Cholesterol_Oxidase"/>
</dbReference>
<evidence type="ECO:0000256" key="8">
    <source>
        <dbReference type="ARBA" id="ARBA00023166"/>
    </source>
</evidence>
<evidence type="ECO:0000259" key="16">
    <source>
        <dbReference type="Pfam" id="PF00732"/>
    </source>
</evidence>
<feature type="domain" description="Glucose-methanol-choline oxidoreductase C-terminal" evidence="17">
    <location>
        <begin position="449"/>
        <end position="504"/>
    </location>
</feature>
<dbReference type="EC" id="1.1.3.6" evidence="13"/>
<keyword evidence="8" id="KW-1207">Sterol metabolism</keyword>
<comment type="similarity">
    <text evidence="2">Belongs to the GMC oxidoreductase family.</text>
</comment>
<keyword evidence="6" id="KW-0560">Oxidoreductase</keyword>
<evidence type="ECO:0000256" key="15">
    <source>
        <dbReference type="ARBA" id="ARBA00049778"/>
    </source>
</evidence>
<protein>
    <recommendedName>
        <fullName evidence="14">Cholesterol oxidase</fullName>
        <ecNumber evidence="13">1.1.3.6</ecNumber>
        <ecNumber evidence="11">5.3.3.1</ecNumber>
    </recommendedName>
    <alternativeName>
        <fullName evidence="15">Cholesterol isomerase</fullName>
    </alternativeName>
</protein>
<keyword evidence="19" id="KW-1185">Reference proteome</keyword>
<keyword evidence="3" id="KW-0153">Cholesterol metabolism</keyword>
<comment type="caution">
    <text evidence="18">The sequence shown here is derived from an EMBL/GenBank/DDBJ whole genome shotgun (WGS) entry which is preliminary data.</text>
</comment>
<accession>A0ABV9YIA5</accession>
<evidence type="ECO:0000256" key="14">
    <source>
        <dbReference type="ARBA" id="ARBA00049744"/>
    </source>
</evidence>
<evidence type="ECO:0000256" key="4">
    <source>
        <dbReference type="ARBA" id="ARBA00022630"/>
    </source>
</evidence>
<dbReference type="Gene3D" id="3.30.410.10">
    <property type="entry name" value="Cholesterol Oxidase, domain 2"/>
    <property type="match status" value="1"/>
</dbReference>
<gene>
    <name evidence="18" type="ORF">ACFPBZ_05120</name>
</gene>
<dbReference type="InterPro" id="IPR000172">
    <property type="entry name" value="GMC_OxRdtase_N"/>
</dbReference>
<reference evidence="19" key="1">
    <citation type="journal article" date="2019" name="Int. J. Syst. Evol. Microbiol.">
        <title>The Global Catalogue of Microorganisms (GCM) 10K type strain sequencing project: providing services to taxonomists for standard genome sequencing and annotation.</title>
        <authorList>
            <consortium name="The Broad Institute Genomics Platform"/>
            <consortium name="The Broad Institute Genome Sequencing Center for Infectious Disease"/>
            <person name="Wu L."/>
            <person name="Ma J."/>
        </authorList>
    </citation>
    <scope>NUCLEOTIDE SEQUENCE [LARGE SCALE GENOMIC DNA]</scope>
    <source>
        <strain evidence="19">CGMCC 4.7093</strain>
    </source>
</reference>
<dbReference type="InterPro" id="IPR036188">
    <property type="entry name" value="FAD/NAD-bd_sf"/>
</dbReference>
<name>A0ABV9YIA5_9PSEU</name>
<dbReference type="PANTHER" id="PTHR47470">
    <property type="entry name" value="CHOLESTEROL OXIDASE"/>
    <property type="match status" value="1"/>
</dbReference>
<evidence type="ECO:0000256" key="9">
    <source>
        <dbReference type="ARBA" id="ARBA00023221"/>
    </source>
</evidence>
<dbReference type="Proteomes" id="UP001595947">
    <property type="component" value="Unassembled WGS sequence"/>
</dbReference>
<evidence type="ECO:0000256" key="13">
    <source>
        <dbReference type="ARBA" id="ARBA00049723"/>
    </source>
</evidence>